<evidence type="ECO:0000256" key="7">
    <source>
        <dbReference type="PIRSR" id="PIRSR000446-1"/>
    </source>
</evidence>
<dbReference type="Gene3D" id="3.40.366.10">
    <property type="entry name" value="Malonyl-Coenzyme A Acyl Carrier Protein, domain 2"/>
    <property type="match status" value="1"/>
</dbReference>
<sequence length="317" mass="32767">MARAFVFPGQGSQAVGMGRALAEAFPAARLVFEEVDDALGQKLSRLMAEGPEADLTLTENAQPALMAVSMAALRVLTTEGGFSLPDKAAFVAGHSLGEYSALAAAGALSLSDAARLLKRRGRAMQRAVPVGEGAMAALLGLDLEAAEAIAAAAREAGPKSEVVSVANDNAPGQVVLSGHKVAVERAVAIAAERGTKRSVMLPVSAPFHCALMQPAADEMREALAGTAIAMPAVPVVANVTAKPVSDPETIRRLLVEQVTGLVRWREGVLAMKAQGVEELIEVGAGKVLTGLTKRIDRELKGQAAGTPEEIEAVLKTL</sequence>
<dbReference type="InterPro" id="IPR001227">
    <property type="entry name" value="Ac_transferase_dom_sf"/>
</dbReference>
<dbReference type="FunFam" id="3.30.70.250:FF:000001">
    <property type="entry name" value="Malonyl CoA-acyl carrier protein transacylase"/>
    <property type="match status" value="1"/>
</dbReference>
<dbReference type="PANTHER" id="PTHR42681:SF1">
    <property type="entry name" value="MALONYL-COA-ACYL CARRIER PROTEIN TRANSACYLASE, MITOCHONDRIAL"/>
    <property type="match status" value="1"/>
</dbReference>
<evidence type="ECO:0000256" key="1">
    <source>
        <dbReference type="ARBA" id="ARBA00013258"/>
    </source>
</evidence>
<dbReference type="EC" id="2.3.1.39" evidence="1 6"/>
<evidence type="ECO:0000256" key="6">
    <source>
        <dbReference type="PIRNR" id="PIRNR000446"/>
    </source>
</evidence>
<dbReference type="Gene3D" id="3.30.70.250">
    <property type="entry name" value="Malonyl-CoA ACP transacylase, ACP-binding"/>
    <property type="match status" value="1"/>
</dbReference>
<feature type="active site" evidence="7">
    <location>
        <position position="208"/>
    </location>
</feature>
<dbReference type="Proteomes" id="UP000326202">
    <property type="component" value="Chromosome"/>
</dbReference>
<dbReference type="EMBL" id="CP042906">
    <property type="protein sequence ID" value="QEX16282.1"/>
    <property type="molecule type" value="Genomic_DNA"/>
</dbReference>
<evidence type="ECO:0000259" key="8">
    <source>
        <dbReference type="SMART" id="SM00827"/>
    </source>
</evidence>
<dbReference type="KEGG" id="htq:FRZ44_15750"/>
<evidence type="ECO:0000256" key="5">
    <source>
        <dbReference type="ARBA" id="ARBA00048462"/>
    </source>
</evidence>
<dbReference type="RefSeq" id="WP_151176659.1">
    <property type="nucleotide sequence ID" value="NZ_CP042906.1"/>
</dbReference>
<dbReference type="SUPFAM" id="SSF52151">
    <property type="entry name" value="FabD/lysophospholipase-like"/>
    <property type="match status" value="1"/>
</dbReference>
<gene>
    <name evidence="9" type="ORF">FRZ44_15750</name>
</gene>
<feature type="domain" description="Malonyl-CoA:ACP transacylase (MAT)" evidence="8">
    <location>
        <begin position="6"/>
        <end position="316"/>
    </location>
</feature>
<name>A0A5J6MFP9_9PROT</name>
<organism evidence="9 10">
    <name type="scientific">Hypericibacter terrae</name>
    <dbReference type="NCBI Taxonomy" id="2602015"/>
    <lineage>
        <taxon>Bacteria</taxon>
        <taxon>Pseudomonadati</taxon>
        <taxon>Pseudomonadota</taxon>
        <taxon>Alphaproteobacteria</taxon>
        <taxon>Rhodospirillales</taxon>
        <taxon>Dongiaceae</taxon>
        <taxon>Hypericibacter</taxon>
    </lineage>
</organism>
<dbReference type="Pfam" id="PF00698">
    <property type="entry name" value="Acyl_transf_1"/>
    <property type="match status" value="1"/>
</dbReference>
<comment type="catalytic activity">
    <reaction evidence="5 6">
        <text>holo-[ACP] + malonyl-CoA = malonyl-[ACP] + CoA</text>
        <dbReference type="Rhea" id="RHEA:41792"/>
        <dbReference type="Rhea" id="RHEA-COMP:9623"/>
        <dbReference type="Rhea" id="RHEA-COMP:9685"/>
        <dbReference type="ChEBI" id="CHEBI:57287"/>
        <dbReference type="ChEBI" id="CHEBI:57384"/>
        <dbReference type="ChEBI" id="CHEBI:64479"/>
        <dbReference type="ChEBI" id="CHEBI:78449"/>
        <dbReference type="EC" id="2.3.1.39"/>
    </reaction>
</comment>
<dbReference type="PIRSF" id="PIRSF000446">
    <property type="entry name" value="Mct"/>
    <property type="match status" value="1"/>
</dbReference>
<proteinExistence type="inferred from homology"/>
<dbReference type="NCBIfam" id="TIGR00128">
    <property type="entry name" value="fabD"/>
    <property type="match status" value="1"/>
</dbReference>
<keyword evidence="3 6" id="KW-0808">Transferase</keyword>
<dbReference type="GO" id="GO:0004314">
    <property type="term" value="F:[acyl-carrier-protein] S-malonyltransferase activity"/>
    <property type="evidence" value="ECO:0007669"/>
    <property type="project" value="UniProtKB-EC"/>
</dbReference>
<dbReference type="InterPro" id="IPR050858">
    <property type="entry name" value="Mal-CoA-ACP_Trans/PKS_FabD"/>
</dbReference>
<keyword evidence="10" id="KW-1185">Reference proteome</keyword>
<keyword evidence="4 6" id="KW-0012">Acyltransferase</keyword>
<dbReference type="SMART" id="SM00827">
    <property type="entry name" value="PKS_AT"/>
    <property type="match status" value="1"/>
</dbReference>
<evidence type="ECO:0000313" key="10">
    <source>
        <dbReference type="Proteomes" id="UP000326202"/>
    </source>
</evidence>
<reference evidence="9 10" key="1">
    <citation type="submission" date="2019-08" db="EMBL/GenBank/DDBJ databases">
        <title>Hyperibacter terrae gen. nov., sp. nov. and Hyperibacter viscosus sp. nov., two new members in the family Rhodospirillaceae isolated from the rhizosphere of Hypericum perforatum.</title>
        <authorList>
            <person name="Noviana Z."/>
        </authorList>
    </citation>
    <scope>NUCLEOTIDE SEQUENCE [LARGE SCALE GENOMIC DNA]</scope>
    <source>
        <strain evidence="9 10">R5913</strain>
    </source>
</reference>
<dbReference type="OrthoDB" id="9808564at2"/>
<dbReference type="InterPro" id="IPR016035">
    <property type="entry name" value="Acyl_Trfase/lysoPLipase"/>
</dbReference>
<evidence type="ECO:0000256" key="4">
    <source>
        <dbReference type="ARBA" id="ARBA00023315"/>
    </source>
</evidence>
<dbReference type="InterPro" id="IPR016036">
    <property type="entry name" value="Malonyl_transacylase_ACP-bd"/>
</dbReference>
<dbReference type="SUPFAM" id="SSF55048">
    <property type="entry name" value="Probable ACP-binding domain of malonyl-CoA ACP transacylase"/>
    <property type="match status" value="1"/>
</dbReference>
<evidence type="ECO:0000313" key="9">
    <source>
        <dbReference type="EMBL" id="QEX16282.1"/>
    </source>
</evidence>
<evidence type="ECO:0000256" key="3">
    <source>
        <dbReference type="ARBA" id="ARBA00022679"/>
    </source>
</evidence>
<dbReference type="InterPro" id="IPR024925">
    <property type="entry name" value="Malonyl_CoA-ACP_transAc"/>
</dbReference>
<accession>A0A5J6MFP9</accession>
<dbReference type="InterPro" id="IPR004410">
    <property type="entry name" value="Malonyl_CoA-ACP_transAc_FabD"/>
</dbReference>
<dbReference type="PANTHER" id="PTHR42681">
    <property type="entry name" value="MALONYL-COA-ACYL CARRIER PROTEIN TRANSACYLASE, MITOCHONDRIAL"/>
    <property type="match status" value="1"/>
</dbReference>
<protein>
    <recommendedName>
        <fullName evidence="2 6">Malonyl CoA-acyl carrier protein transacylase</fullName>
        <ecNumber evidence="1 6">2.3.1.39</ecNumber>
    </recommendedName>
</protein>
<evidence type="ECO:0000256" key="2">
    <source>
        <dbReference type="ARBA" id="ARBA00018953"/>
    </source>
</evidence>
<dbReference type="AlphaFoldDB" id="A0A5J6MFP9"/>
<feature type="active site" evidence="7">
    <location>
        <position position="95"/>
    </location>
</feature>
<dbReference type="GO" id="GO:0006633">
    <property type="term" value="P:fatty acid biosynthetic process"/>
    <property type="evidence" value="ECO:0007669"/>
    <property type="project" value="TreeGrafter"/>
</dbReference>
<dbReference type="GO" id="GO:0005829">
    <property type="term" value="C:cytosol"/>
    <property type="evidence" value="ECO:0007669"/>
    <property type="project" value="TreeGrafter"/>
</dbReference>
<comment type="similarity">
    <text evidence="6">Belongs to the fabD family.</text>
</comment>
<dbReference type="InterPro" id="IPR014043">
    <property type="entry name" value="Acyl_transferase_dom"/>
</dbReference>